<comment type="caution">
    <text evidence="3">The sequence shown here is derived from an EMBL/GenBank/DDBJ whole genome shotgun (WGS) entry which is preliminary data.</text>
</comment>
<reference evidence="3" key="1">
    <citation type="submission" date="2023-06" db="EMBL/GenBank/DDBJ databases">
        <title>Genome-scale phylogeny and comparative genomics of the fungal order Sordariales.</title>
        <authorList>
            <consortium name="Lawrence Berkeley National Laboratory"/>
            <person name="Hensen N."/>
            <person name="Bonometti L."/>
            <person name="Westerberg I."/>
            <person name="Brannstrom I.O."/>
            <person name="Guillou S."/>
            <person name="Cros-Aarteil S."/>
            <person name="Calhoun S."/>
            <person name="Haridas S."/>
            <person name="Kuo A."/>
            <person name="Mondo S."/>
            <person name="Pangilinan J."/>
            <person name="Riley R."/>
            <person name="Labutti K."/>
            <person name="Andreopoulos B."/>
            <person name="Lipzen A."/>
            <person name="Chen C."/>
            <person name="Yanf M."/>
            <person name="Daum C."/>
            <person name="Ng V."/>
            <person name="Clum A."/>
            <person name="Steindorff A."/>
            <person name="Ohm R."/>
            <person name="Martin F."/>
            <person name="Silar P."/>
            <person name="Natvig D."/>
            <person name="Lalanne C."/>
            <person name="Gautier V."/>
            <person name="Ament-Velasquez S.L."/>
            <person name="Kruys A."/>
            <person name="Hutchinson M.I."/>
            <person name="Powell A.J."/>
            <person name="Barry K."/>
            <person name="Miller A.N."/>
            <person name="Grigoriev I.V."/>
            <person name="Debuchy R."/>
            <person name="Gladieux P."/>
            <person name="Thoren M.H."/>
            <person name="Johannesson H."/>
        </authorList>
    </citation>
    <scope>NUCLEOTIDE SEQUENCE</scope>
    <source>
        <strain evidence="3">PSN4</strain>
    </source>
</reference>
<dbReference type="Proteomes" id="UP001239445">
    <property type="component" value="Unassembled WGS sequence"/>
</dbReference>
<accession>A0AAJ0B2H2</accession>
<keyword evidence="4" id="KW-1185">Reference proteome</keyword>
<dbReference type="PANTHER" id="PTHR24148:SF73">
    <property type="entry name" value="HET DOMAIN PROTEIN (AFU_ORTHOLOGUE AFUA_8G01020)"/>
    <property type="match status" value="1"/>
</dbReference>
<dbReference type="EMBL" id="MU839855">
    <property type="protein sequence ID" value="KAK1749614.1"/>
    <property type="molecule type" value="Genomic_DNA"/>
</dbReference>
<dbReference type="AlphaFoldDB" id="A0AAJ0B2H2"/>
<dbReference type="PANTHER" id="PTHR24148">
    <property type="entry name" value="ANKYRIN REPEAT DOMAIN-CONTAINING PROTEIN 39 HOMOLOG-RELATED"/>
    <property type="match status" value="1"/>
</dbReference>
<keyword evidence="1" id="KW-0472">Membrane</keyword>
<dbReference type="InterPro" id="IPR010730">
    <property type="entry name" value="HET"/>
</dbReference>
<protein>
    <submittedName>
        <fullName evidence="3">Heterokaryon incompatibility protein-domain-containing protein</fullName>
    </submittedName>
</protein>
<keyword evidence="1" id="KW-1133">Transmembrane helix</keyword>
<keyword evidence="1" id="KW-0812">Transmembrane</keyword>
<gene>
    <name evidence="3" type="ORF">QBC47DRAFT_366048</name>
</gene>
<evidence type="ECO:0000259" key="2">
    <source>
        <dbReference type="Pfam" id="PF06985"/>
    </source>
</evidence>
<feature type="transmembrane region" description="Helical" evidence="1">
    <location>
        <begin position="142"/>
        <end position="162"/>
    </location>
</feature>
<sequence length="751" mass="84506">MRFLQLLAAFDITRILVFALGNVFLAAFHTAACRGFAYGCVSITSWLNGLSRENYTVWLLENYTYFFMRAAYFSMPRVKKWYAALRTIFTRDRPPDGLPGAEVARVMTEGGLLLVYLVSTWILDRWGLLDTFASAYNIIKGLFWLLVVIGCLVLAGVFLLAIELSSYWGDRLSKLLRPTLELWHFRNPGLLYTYAALNVEKKQIRLIKLERRYPGCDIPCKLVQFPLAEALPYEAISYTWGSKVKDHLVFFGGKWLPTTRNVYQLLHDRSSFSRTRWLWIDAVCINQDDVEEKNTQVQMMGEIYRAAERVIIWLDDRKLTHTDIARAFLLLEEVALAKEVHIVSSGKYIAWDHLVKMMANILLNHGRVMVGAADYHFNLGPSPIYTGAMQILAISLIRTSAQSNKTESLSTCLSTTWQCLATNPRDRIFALYNVAKWPDNANASPKIRVDYAMGVADVFASTATCLLTQDLRFVLLATGIGFPRQTLGLRSWVPDFASLPKGGLFEFGIDAEDRYSAGGSGGSPQIREVPGGIATDVVFLSKIVGVSATQVKLKINILQNDVSDRPLETPEQHRDTRVTAIRDLFRAAWTLKERFTSRYAATGQPVEEAFWRTLIGDREMEQSADSIAVRFPRPAGPQLAANYAAFREMCLQGDDDALGNLKDAPQTPEGQFYATFTFSRLFRPTTAGSVFAITESGLMGLVPELTKRGIWVVAGKEGKGRYQLVGPCYMHGIMNGEILRKDYETEEVEFV</sequence>
<evidence type="ECO:0000313" key="4">
    <source>
        <dbReference type="Proteomes" id="UP001239445"/>
    </source>
</evidence>
<feature type="domain" description="Heterokaryon incompatibility" evidence="2">
    <location>
        <begin position="233"/>
        <end position="321"/>
    </location>
</feature>
<evidence type="ECO:0000256" key="1">
    <source>
        <dbReference type="SAM" id="Phobius"/>
    </source>
</evidence>
<dbReference type="InterPro" id="IPR052895">
    <property type="entry name" value="HetReg/Transcr_Mod"/>
</dbReference>
<organism evidence="3 4">
    <name type="scientific">Echria macrotheca</name>
    <dbReference type="NCBI Taxonomy" id="438768"/>
    <lineage>
        <taxon>Eukaryota</taxon>
        <taxon>Fungi</taxon>
        <taxon>Dikarya</taxon>
        <taxon>Ascomycota</taxon>
        <taxon>Pezizomycotina</taxon>
        <taxon>Sordariomycetes</taxon>
        <taxon>Sordariomycetidae</taxon>
        <taxon>Sordariales</taxon>
        <taxon>Schizotheciaceae</taxon>
        <taxon>Echria</taxon>
    </lineage>
</organism>
<evidence type="ECO:0000313" key="3">
    <source>
        <dbReference type="EMBL" id="KAK1749614.1"/>
    </source>
</evidence>
<name>A0AAJ0B2H2_9PEZI</name>
<feature type="transmembrane region" description="Helical" evidence="1">
    <location>
        <begin position="6"/>
        <end position="28"/>
    </location>
</feature>
<proteinExistence type="predicted"/>
<dbReference type="Pfam" id="PF06985">
    <property type="entry name" value="HET"/>
    <property type="match status" value="1"/>
</dbReference>